<feature type="transmembrane region" description="Helical" evidence="7">
    <location>
        <begin position="337"/>
        <end position="354"/>
    </location>
</feature>
<sequence>MRERKMISYIYWDPDPVAFRLPFFDHPVVWYGILFALGFFVGFYLLQFLFRRFLCFYPEFTEADIVDWEKIFQRKRETKEDALNRLNQELDEKPKNELPPSFLFQFSKRFLSEEKFRRLKNRIRLEKTLGSAVRSLKTRSKLFSERLTIYMIIGAVAGARLGHILFYEKWTYYIMHPLMIFKTWEGGLASHGAVIGIFIAMTLFYLRSRKEYPMISIVRIIDLLVIPSLYAAVLIRFGNFINQEILGTVTASSWAVVFGNPAGGLPPLPRHPAQLYEAFFYFLSFLVFFRFFPKWLFPAGKIAGIFFISTFTFRFFVEFVKEEQSFHLANHFLTMGQYLSIPYILIGVAFLLVPNRRMEHLSKN</sequence>
<keyword evidence="6 7" id="KW-0472">Membrane</keyword>
<keyword evidence="8" id="KW-0328">Glycosyltransferase</keyword>
<keyword evidence="4 7" id="KW-0812">Transmembrane</keyword>
<feature type="binding site" evidence="7">
    <location>
        <position position="236"/>
    </location>
    <ligand>
        <name>a 1,2-diacyl-sn-glycero-3-phospho-(1'-sn-glycerol)</name>
        <dbReference type="ChEBI" id="CHEBI:64716"/>
    </ligand>
</feature>
<gene>
    <name evidence="7 8" type="primary">lgt</name>
    <name evidence="8" type="ordered locus">SNE_A08440</name>
</gene>
<feature type="transmembrane region" description="Helical" evidence="7">
    <location>
        <begin position="187"/>
        <end position="206"/>
    </location>
</feature>
<dbReference type="InterPro" id="IPR001640">
    <property type="entry name" value="Lgt"/>
</dbReference>
<dbReference type="Proteomes" id="UP000000496">
    <property type="component" value="Chromosome gsn.131"/>
</dbReference>
<dbReference type="EC" id="2.5.1.145" evidence="7"/>
<keyword evidence="2 7" id="KW-1003">Cell membrane</keyword>
<feature type="transmembrane region" description="Helical" evidence="7">
    <location>
        <begin position="147"/>
        <end position="167"/>
    </location>
</feature>
<dbReference type="KEGG" id="sng:SNE_A08440"/>
<dbReference type="STRING" id="331113.SNE_A08440"/>
<evidence type="ECO:0000256" key="1">
    <source>
        <dbReference type="ARBA" id="ARBA00007150"/>
    </source>
</evidence>
<reference evidence="8 9" key="1">
    <citation type="journal article" date="2011" name="Mol. Biol. Evol.">
        <title>Unity in variety--the pan-genome of the Chlamydiae.</title>
        <authorList>
            <person name="Collingro A."/>
            <person name="Tischler P."/>
            <person name="Weinmaier T."/>
            <person name="Penz T."/>
            <person name="Heinz E."/>
            <person name="Brunham R.C."/>
            <person name="Read T.D."/>
            <person name="Bavoil P.M."/>
            <person name="Sachse K."/>
            <person name="Kahane S."/>
            <person name="Friedman M.G."/>
            <person name="Rattei T."/>
            <person name="Myers G.S."/>
            <person name="Horn M."/>
        </authorList>
    </citation>
    <scope>NUCLEOTIDE SEQUENCE [LARGE SCALE GENOMIC DNA]</scope>
    <source>
        <strain evidence="9">ATCC VR-1471 / Z</strain>
    </source>
</reference>
<keyword evidence="9" id="KW-1185">Reference proteome</keyword>
<comment type="pathway">
    <text evidence="7">Protein modification; lipoprotein biosynthesis (diacylglyceryl transfer).</text>
</comment>
<keyword evidence="8" id="KW-0449">Lipoprotein</keyword>
<comment type="function">
    <text evidence="7">Catalyzes the transfer of the diacylglyceryl group from phosphatidylglycerol to the sulfhydryl group of the N-terminal cysteine of a prolipoprotein, the first step in the formation of mature lipoproteins.</text>
</comment>
<dbReference type="UniPathway" id="UPA00664"/>
<dbReference type="GO" id="GO:0042158">
    <property type="term" value="P:lipoprotein biosynthetic process"/>
    <property type="evidence" value="ECO:0007669"/>
    <property type="project" value="UniProtKB-UniRule"/>
</dbReference>
<dbReference type="EMBL" id="FR872582">
    <property type="protein sequence ID" value="CCB88721.1"/>
    <property type="molecule type" value="Genomic_DNA"/>
</dbReference>
<dbReference type="GO" id="GO:0008961">
    <property type="term" value="F:phosphatidylglycerol-prolipoprotein diacylglyceryl transferase activity"/>
    <property type="evidence" value="ECO:0007669"/>
    <property type="project" value="UniProtKB-UniRule"/>
</dbReference>
<dbReference type="PANTHER" id="PTHR30589">
    <property type="entry name" value="PROLIPOPROTEIN DIACYLGLYCERYL TRANSFERASE"/>
    <property type="match status" value="1"/>
</dbReference>
<dbReference type="GO" id="GO:0005886">
    <property type="term" value="C:plasma membrane"/>
    <property type="evidence" value="ECO:0007669"/>
    <property type="project" value="UniProtKB-SubCell"/>
</dbReference>
<proteinExistence type="inferred from homology"/>
<accession>F8L7I8</accession>
<feature type="transmembrane region" description="Helical" evidence="7">
    <location>
        <begin position="218"/>
        <end position="237"/>
    </location>
</feature>
<evidence type="ECO:0000256" key="6">
    <source>
        <dbReference type="ARBA" id="ARBA00023136"/>
    </source>
</evidence>
<dbReference type="PANTHER" id="PTHR30589:SF0">
    <property type="entry name" value="PHOSPHATIDYLGLYCEROL--PROLIPOPROTEIN DIACYLGLYCERYL TRANSFERASE"/>
    <property type="match status" value="1"/>
</dbReference>
<feature type="transmembrane region" description="Helical" evidence="7">
    <location>
        <begin position="299"/>
        <end position="317"/>
    </location>
</feature>
<feature type="transmembrane region" description="Helical" evidence="7">
    <location>
        <begin position="28"/>
        <end position="50"/>
    </location>
</feature>
<evidence type="ECO:0000313" key="8">
    <source>
        <dbReference type="EMBL" id="CCB88721.1"/>
    </source>
</evidence>
<evidence type="ECO:0000256" key="4">
    <source>
        <dbReference type="ARBA" id="ARBA00022692"/>
    </source>
</evidence>
<dbReference type="HAMAP" id="MF_01147">
    <property type="entry name" value="Lgt"/>
    <property type="match status" value="1"/>
</dbReference>
<evidence type="ECO:0000313" key="9">
    <source>
        <dbReference type="Proteomes" id="UP000000496"/>
    </source>
</evidence>
<feature type="transmembrane region" description="Helical" evidence="7">
    <location>
        <begin position="273"/>
        <end position="292"/>
    </location>
</feature>
<dbReference type="HOGENOM" id="CLU_013386_1_0_0"/>
<keyword evidence="3 7" id="KW-0808">Transferase</keyword>
<dbReference type="PROSITE" id="PS01311">
    <property type="entry name" value="LGT"/>
    <property type="match status" value="1"/>
</dbReference>
<dbReference type="eggNOG" id="COG0682">
    <property type="taxonomic scope" value="Bacteria"/>
</dbReference>
<protein>
    <recommendedName>
        <fullName evidence="7">Phosphatidylglycerol--prolipoprotein diacylglyceryl transferase</fullName>
        <ecNumber evidence="7">2.5.1.145</ecNumber>
    </recommendedName>
</protein>
<evidence type="ECO:0000256" key="7">
    <source>
        <dbReference type="HAMAP-Rule" id="MF_01147"/>
    </source>
</evidence>
<comment type="catalytic activity">
    <reaction evidence="7">
        <text>L-cysteinyl-[prolipoprotein] + a 1,2-diacyl-sn-glycero-3-phospho-(1'-sn-glycerol) = an S-1,2-diacyl-sn-glyceryl-L-cysteinyl-[prolipoprotein] + sn-glycerol 1-phosphate + H(+)</text>
        <dbReference type="Rhea" id="RHEA:56712"/>
        <dbReference type="Rhea" id="RHEA-COMP:14679"/>
        <dbReference type="Rhea" id="RHEA-COMP:14680"/>
        <dbReference type="ChEBI" id="CHEBI:15378"/>
        <dbReference type="ChEBI" id="CHEBI:29950"/>
        <dbReference type="ChEBI" id="CHEBI:57685"/>
        <dbReference type="ChEBI" id="CHEBI:64716"/>
        <dbReference type="ChEBI" id="CHEBI:140658"/>
        <dbReference type="EC" id="2.5.1.145"/>
    </reaction>
</comment>
<evidence type="ECO:0000256" key="5">
    <source>
        <dbReference type="ARBA" id="ARBA00022989"/>
    </source>
</evidence>
<name>F8L7I8_SIMNZ</name>
<dbReference type="NCBIfam" id="TIGR00544">
    <property type="entry name" value="lgt"/>
    <property type="match status" value="1"/>
</dbReference>
<dbReference type="Pfam" id="PF01790">
    <property type="entry name" value="LGT"/>
    <property type="match status" value="1"/>
</dbReference>
<keyword evidence="5 7" id="KW-1133">Transmembrane helix</keyword>
<evidence type="ECO:0000256" key="3">
    <source>
        <dbReference type="ARBA" id="ARBA00022679"/>
    </source>
</evidence>
<comment type="similarity">
    <text evidence="1 7">Belongs to the Lgt family.</text>
</comment>
<dbReference type="AlphaFoldDB" id="F8L7I8"/>
<keyword evidence="7" id="KW-0997">Cell inner membrane</keyword>
<evidence type="ECO:0000256" key="2">
    <source>
        <dbReference type="ARBA" id="ARBA00022475"/>
    </source>
</evidence>
<comment type="subcellular location">
    <subcellularLocation>
        <location evidence="7">Cell inner membrane</location>
        <topology evidence="7">Multi-pass membrane protein</topology>
    </subcellularLocation>
</comment>
<organism evidence="8 9">
    <name type="scientific">Simkania negevensis (strain ATCC VR-1471 / DSM 27360 / Z)</name>
    <dbReference type="NCBI Taxonomy" id="331113"/>
    <lineage>
        <taxon>Bacteria</taxon>
        <taxon>Pseudomonadati</taxon>
        <taxon>Chlamydiota</taxon>
        <taxon>Chlamydiia</taxon>
        <taxon>Parachlamydiales</taxon>
        <taxon>Simkaniaceae</taxon>
        <taxon>Simkania</taxon>
    </lineage>
</organism>